<dbReference type="SUPFAM" id="SSF56281">
    <property type="entry name" value="Metallo-hydrolase/oxidoreductase"/>
    <property type="match status" value="1"/>
</dbReference>
<feature type="binding site" evidence="8">
    <location>
        <position position="269"/>
    </location>
    <ligand>
        <name>Zn(2+)</name>
        <dbReference type="ChEBI" id="CHEBI:29105"/>
        <label>2</label>
        <note>catalytic</note>
    </ligand>
</feature>
<evidence type="ECO:0000256" key="3">
    <source>
        <dbReference type="ARBA" id="ARBA00022722"/>
    </source>
</evidence>
<evidence type="ECO:0000313" key="10">
    <source>
        <dbReference type="EMBL" id="QPF89128.1"/>
    </source>
</evidence>
<feature type="binding site" evidence="8">
    <location>
        <position position="211"/>
    </location>
    <ligand>
        <name>Zn(2+)</name>
        <dbReference type="ChEBI" id="CHEBI:29105"/>
        <label>1</label>
        <note>catalytic</note>
    </ligand>
</feature>
<proteinExistence type="inferred from homology"/>
<feature type="binding site" evidence="8">
    <location>
        <position position="65"/>
    </location>
    <ligand>
        <name>Zn(2+)</name>
        <dbReference type="ChEBI" id="CHEBI:29105"/>
        <label>2</label>
        <note>catalytic</note>
    </ligand>
</feature>
<evidence type="ECO:0000256" key="6">
    <source>
        <dbReference type="ARBA" id="ARBA00022801"/>
    </source>
</evidence>
<dbReference type="Proteomes" id="UP000594621">
    <property type="component" value="Chromosome"/>
</dbReference>
<evidence type="ECO:0000256" key="8">
    <source>
        <dbReference type="HAMAP-Rule" id="MF_01818"/>
    </source>
</evidence>
<evidence type="ECO:0000256" key="7">
    <source>
        <dbReference type="ARBA" id="ARBA00022833"/>
    </source>
</evidence>
<accession>A0A7S9GX85</accession>
<dbReference type="NCBIfam" id="TIGR02651">
    <property type="entry name" value="RNase_Z"/>
    <property type="match status" value="1"/>
</dbReference>
<reference evidence="10 11" key="1">
    <citation type="submission" date="2020-09" db="EMBL/GenBank/DDBJ databases">
        <title>Complete genomes of bradyrhizobia occurring on native shrubby legumes in Australia.</title>
        <authorList>
            <person name="Lafay B."/>
        </authorList>
    </citation>
    <scope>NUCLEOTIDE SEQUENCE [LARGE SCALE GENOMIC DNA]</scope>
    <source>
        <strain evidence="10 11">BDV5040</strain>
    </source>
</reference>
<dbReference type="InterPro" id="IPR013471">
    <property type="entry name" value="RNase_Z/BN"/>
</dbReference>
<dbReference type="AlphaFoldDB" id="A0A7S9GX85"/>
<dbReference type="Pfam" id="PF23023">
    <property type="entry name" value="Anti-Pycsar_Apyc1"/>
    <property type="match status" value="1"/>
</dbReference>
<evidence type="ECO:0000259" key="9">
    <source>
        <dbReference type="SMART" id="SM00849"/>
    </source>
</evidence>
<dbReference type="HAMAP" id="MF_01818">
    <property type="entry name" value="RNase_Z_BN"/>
    <property type="match status" value="1"/>
</dbReference>
<feature type="binding site" evidence="8">
    <location>
        <position position="66"/>
    </location>
    <ligand>
        <name>Zn(2+)</name>
        <dbReference type="ChEBI" id="CHEBI:29105"/>
        <label>2</label>
        <note>catalytic</note>
    </ligand>
</feature>
<dbReference type="Gene3D" id="3.60.15.10">
    <property type="entry name" value="Ribonuclease Z/Hydroxyacylglutathione hydrolase-like"/>
    <property type="match status" value="1"/>
</dbReference>
<evidence type="ECO:0000256" key="5">
    <source>
        <dbReference type="ARBA" id="ARBA00022759"/>
    </source>
</evidence>
<feature type="binding site" evidence="8">
    <location>
        <position position="140"/>
    </location>
    <ligand>
        <name>Zn(2+)</name>
        <dbReference type="ChEBI" id="CHEBI:29105"/>
        <label>1</label>
        <note>catalytic</note>
    </ligand>
</feature>
<feature type="binding site" evidence="8">
    <location>
        <position position="61"/>
    </location>
    <ligand>
        <name>Zn(2+)</name>
        <dbReference type="ChEBI" id="CHEBI:29105"/>
        <label>1</label>
        <note>catalytic</note>
    </ligand>
</feature>
<dbReference type="PANTHER" id="PTHR46018">
    <property type="entry name" value="ZINC PHOSPHODIESTERASE ELAC PROTEIN 1"/>
    <property type="match status" value="1"/>
</dbReference>
<gene>
    <name evidence="8 10" type="primary">rnz</name>
    <name evidence="10" type="ORF">IC761_21710</name>
</gene>
<keyword evidence="2 8" id="KW-0819">tRNA processing</keyword>
<organism evidence="10 11">
    <name type="scientific">Bradyrhizobium commune</name>
    <dbReference type="NCBI Taxonomy" id="83627"/>
    <lineage>
        <taxon>Bacteria</taxon>
        <taxon>Pseudomonadati</taxon>
        <taxon>Pseudomonadota</taxon>
        <taxon>Alphaproteobacteria</taxon>
        <taxon>Hyphomicrobiales</taxon>
        <taxon>Nitrobacteraceae</taxon>
        <taxon>Bradyrhizobium</taxon>
    </lineage>
</organism>
<evidence type="ECO:0000256" key="4">
    <source>
        <dbReference type="ARBA" id="ARBA00022723"/>
    </source>
</evidence>
<comment type="cofactor">
    <cofactor evidence="8">
        <name>Zn(2+)</name>
        <dbReference type="ChEBI" id="CHEBI:29105"/>
    </cofactor>
    <text evidence="8">Binds 2 Zn(2+) ions.</text>
</comment>
<keyword evidence="4 8" id="KW-0479">Metal-binding</keyword>
<sequence>MFALTFLGTSASVPSAERNHPALLVEAAGQRILIDCGEGTQRQLLRSGAGFRRLDRILLTHGHFDHVLGIPGLFSTLGLRQTSDVMTIHGGSGTIDIVIRMLAGLWGEGRAPIPVEFAALTEGEVIDAGDFTIDCFPVHHRDTDSFGFVFQSLARRHLRPDRLVALGVPDGPMRGELAAGRPVVIADGRTIDPEDVLGPPGGGRKLAVIGDTESTEGLSRYVANADLLVIEATFLDRDAQTARDYGHLTAAEAAAFAAANNVGQLVLNHVSGRYEDDEILAEATRIFPNTRIASDLDRIVI</sequence>
<protein>
    <recommendedName>
        <fullName evidence="8">Ribonuclease Z</fullName>
        <shortName evidence="8">RNase Z</shortName>
        <ecNumber evidence="8">3.1.26.11</ecNumber>
    </recommendedName>
    <alternativeName>
        <fullName evidence="8">tRNA 3 endonuclease</fullName>
    </alternativeName>
    <alternativeName>
        <fullName evidence="8">tRNase Z</fullName>
    </alternativeName>
</protein>
<dbReference type="SMART" id="SM00849">
    <property type="entry name" value="Lactamase_B"/>
    <property type="match status" value="1"/>
</dbReference>
<keyword evidence="5 8" id="KW-0255">Endonuclease</keyword>
<keyword evidence="11" id="KW-1185">Reference proteome</keyword>
<dbReference type="GO" id="GO:0042781">
    <property type="term" value="F:3'-tRNA processing endoribonuclease activity"/>
    <property type="evidence" value="ECO:0007669"/>
    <property type="project" value="UniProtKB-UniRule"/>
</dbReference>
<dbReference type="CDD" id="cd07717">
    <property type="entry name" value="RNaseZ_ZiPD-like_MBL-fold"/>
    <property type="match status" value="1"/>
</dbReference>
<dbReference type="PANTHER" id="PTHR46018:SF7">
    <property type="entry name" value="RIBONUCLEASE Z"/>
    <property type="match status" value="1"/>
</dbReference>
<dbReference type="RefSeq" id="WP_195798670.1">
    <property type="nucleotide sequence ID" value="NZ_CP061379.1"/>
</dbReference>
<evidence type="ECO:0000256" key="2">
    <source>
        <dbReference type="ARBA" id="ARBA00022694"/>
    </source>
</evidence>
<feature type="domain" description="Metallo-beta-lactamase" evidence="9">
    <location>
        <begin position="19"/>
        <end position="202"/>
    </location>
</feature>
<comment type="similarity">
    <text evidence="8">Belongs to the RNase Z family.</text>
</comment>
<dbReference type="InterPro" id="IPR001279">
    <property type="entry name" value="Metallo-B-lactamas"/>
</dbReference>
<dbReference type="NCBIfam" id="NF000801">
    <property type="entry name" value="PRK00055.1-3"/>
    <property type="match status" value="1"/>
</dbReference>
<keyword evidence="6 8" id="KW-0378">Hydrolase</keyword>
<dbReference type="EC" id="3.1.26.11" evidence="8"/>
<feature type="active site" description="Proton acceptor" evidence="8">
    <location>
        <position position="65"/>
    </location>
</feature>
<comment type="subunit">
    <text evidence="1 8">Homodimer.</text>
</comment>
<feature type="binding site" evidence="8">
    <location>
        <position position="211"/>
    </location>
    <ligand>
        <name>Zn(2+)</name>
        <dbReference type="ChEBI" id="CHEBI:29105"/>
        <label>2</label>
        <note>catalytic</note>
    </ligand>
</feature>
<keyword evidence="7 8" id="KW-0862">Zinc</keyword>
<feature type="binding site" evidence="8">
    <location>
        <position position="63"/>
    </location>
    <ligand>
        <name>Zn(2+)</name>
        <dbReference type="ChEBI" id="CHEBI:29105"/>
        <label>1</label>
        <note>catalytic</note>
    </ligand>
</feature>
<dbReference type="InterPro" id="IPR036866">
    <property type="entry name" value="RibonucZ/Hydroxyglut_hydro"/>
</dbReference>
<evidence type="ECO:0000256" key="1">
    <source>
        <dbReference type="ARBA" id="ARBA00011738"/>
    </source>
</evidence>
<comment type="function">
    <text evidence="8">Zinc phosphodiesterase, which displays some tRNA 3'-processing endonuclease activity. Probably involved in tRNA maturation, by removing a 3'-trailer from precursor tRNA.</text>
</comment>
<comment type="catalytic activity">
    <reaction evidence="8">
        <text>Endonucleolytic cleavage of RNA, removing extra 3' nucleotides from tRNA precursor, generating 3' termini of tRNAs. A 3'-hydroxy group is left at the tRNA terminus and a 5'-phosphoryl group is left at the trailer molecule.</text>
        <dbReference type="EC" id="3.1.26.11"/>
    </reaction>
</comment>
<keyword evidence="3 8" id="KW-0540">Nuclease</keyword>
<dbReference type="EMBL" id="CP061379">
    <property type="protein sequence ID" value="QPF89128.1"/>
    <property type="molecule type" value="Genomic_DNA"/>
</dbReference>
<evidence type="ECO:0000313" key="11">
    <source>
        <dbReference type="Proteomes" id="UP000594621"/>
    </source>
</evidence>
<name>A0A7S9GX85_9BRAD</name>
<dbReference type="KEGG" id="bcou:IC761_21710"/>
<dbReference type="GO" id="GO:0008270">
    <property type="term" value="F:zinc ion binding"/>
    <property type="evidence" value="ECO:0007669"/>
    <property type="project" value="UniProtKB-UniRule"/>
</dbReference>